<reference evidence="3 4" key="1">
    <citation type="submission" date="2023-07" db="EMBL/GenBank/DDBJ databases">
        <title>Genomic Encyclopedia of Type Strains, Phase IV (KMG-IV): sequencing the most valuable type-strain genomes for metagenomic binning, comparative biology and taxonomic classification.</title>
        <authorList>
            <person name="Goeker M."/>
        </authorList>
    </citation>
    <scope>NUCLEOTIDE SEQUENCE [LARGE SCALE GENOMIC DNA]</scope>
    <source>
        <strain evidence="3 4">DSM 23948</strain>
    </source>
</reference>
<feature type="domain" description="Cell envelope-related transcriptional attenuator" evidence="2">
    <location>
        <begin position="77"/>
        <end position="219"/>
    </location>
</feature>
<protein>
    <submittedName>
        <fullName evidence="3">LCP family protein required for cell wall assembly</fullName>
    </submittedName>
</protein>
<dbReference type="Proteomes" id="UP001231362">
    <property type="component" value="Unassembled WGS sequence"/>
</dbReference>
<accession>A0ABT9V5T4</accession>
<comment type="similarity">
    <text evidence="1">Belongs to the LytR/CpsA/Psr (LCP) family.</text>
</comment>
<evidence type="ECO:0000313" key="3">
    <source>
        <dbReference type="EMBL" id="MDQ0156298.1"/>
    </source>
</evidence>
<dbReference type="NCBIfam" id="TIGR00350">
    <property type="entry name" value="lytR_cpsA_psr"/>
    <property type="match status" value="1"/>
</dbReference>
<dbReference type="RefSeq" id="WP_307150814.1">
    <property type="nucleotide sequence ID" value="NZ_JAUSTU010000011.1"/>
</dbReference>
<sequence length="292" mass="33288">MKRYMKIAVGVLATLTVLLGVCFYFIFAKVGAFFDETYKPIASTPPVKQIEVQKEEEAKALHVLLMGIDEREGDRGRPDVIIVAKLDPKQQTTKMVSISRDTKVMIPGKDSYTKLNHTYSIGGTDLTVQTVEELLGISIDYYVKVNMEGFEKIIQEFGSVTVQNNRAFSFEGYSFSKGKISLESDEALAYVRMRKGDPLGDKGRNFRQRQVIEAVIHRLIQDRDYLGTIKLLETLAPYLEWNIGQKDLKPLYTHYLPALKEIQTDDMPGAGKIEEDGYWYFTPENPEKMFNE</sequence>
<keyword evidence="4" id="KW-1185">Reference proteome</keyword>
<comment type="caution">
    <text evidence="3">The sequence shown here is derived from an EMBL/GenBank/DDBJ whole genome shotgun (WGS) entry which is preliminary data.</text>
</comment>
<evidence type="ECO:0000259" key="2">
    <source>
        <dbReference type="Pfam" id="PF03816"/>
    </source>
</evidence>
<dbReference type="InterPro" id="IPR050922">
    <property type="entry name" value="LytR/CpsA/Psr_CW_biosynth"/>
</dbReference>
<dbReference type="PANTHER" id="PTHR33392">
    <property type="entry name" value="POLYISOPRENYL-TEICHOIC ACID--PEPTIDOGLYCAN TEICHOIC ACID TRANSFERASE TAGU"/>
    <property type="match status" value="1"/>
</dbReference>
<name>A0ABT9V5T4_9BACL</name>
<proteinExistence type="inferred from homology"/>
<dbReference type="Pfam" id="PF03816">
    <property type="entry name" value="LytR_cpsA_psr"/>
    <property type="match status" value="1"/>
</dbReference>
<evidence type="ECO:0000313" key="4">
    <source>
        <dbReference type="Proteomes" id="UP001231362"/>
    </source>
</evidence>
<organism evidence="3 4">
    <name type="scientific">Anoxybacillus andreesenii</name>
    <dbReference type="NCBI Taxonomy" id="1325932"/>
    <lineage>
        <taxon>Bacteria</taxon>
        <taxon>Bacillati</taxon>
        <taxon>Bacillota</taxon>
        <taxon>Bacilli</taxon>
        <taxon>Bacillales</taxon>
        <taxon>Anoxybacillaceae</taxon>
        <taxon>Anoxybacillus</taxon>
    </lineage>
</organism>
<dbReference type="Gene3D" id="3.40.630.190">
    <property type="entry name" value="LCP protein"/>
    <property type="match status" value="1"/>
</dbReference>
<gene>
    <name evidence="3" type="ORF">J2S07_002617</name>
</gene>
<dbReference type="EMBL" id="JAUSTU010000011">
    <property type="protein sequence ID" value="MDQ0156298.1"/>
    <property type="molecule type" value="Genomic_DNA"/>
</dbReference>
<dbReference type="InterPro" id="IPR004474">
    <property type="entry name" value="LytR_CpsA_psr"/>
</dbReference>
<dbReference type="PANTHER" id="PTHR33392:SF6">
    <property type="entry name" value="POLYISOPRENYL-TEICHOIC ACID--PEPTIDOGLYCAN TEICHOIC ACID TRANSFERASE TAGU"/>
    <property type="match status" value="1"/>
</dbReference>
<evidence type="ECO:0000256" key="1">
    <source>
        <dbReference type="ARBA" id="ARBA00006068"/>
    </source>
</evidence>